<keyword evidence="4" id="KW-0479">Metal-binding</keyword>
<dbReference type="InterPro" id="IPR011330">
    <property type="entry name" value="Glyco_hydro/deAcase_b/a-brl"/>
</dbReference>
<evidence type="ECO:0000256" key="1">
    <source>
        <dbReference type="ARBA" id="ARBA00000365"/>
    </source>
</evidence>
<dbReference type="InterPro" id="IPR028995">
    <property type="entry name" value="Glyco_hydro_57/38_cen_sf"/>
</dbReference>
<organism evidence="10 11">
    <name type="scientific">Talaromyces atroroseus</name>
    <dbReference type="NCBI Taxonomy" id="1441469"/>
    <lineage>
        <taxon>Eukaryota</taxon>
        <taxon>Fungi</taxon>
        <taxon>Dikarya</taxon>
        <taxon>Ascomycota</taxon>
        <taxon>Pezizomycotina</taxon>
        <taxon>Eurotiomycetes</taxon>
        <taxon>Eurotiomycetidae</taxon>
        <taxon>Eurotiales</taxon>
        <taxon>Trichocomaceae</taxon>
        <taxon>Talaromyces</taxon>
        <taxon>Talaromyces sect. Trachyspermi</taxon>
    </lineage>
</organism>
<evidence type="ECO:0000256" key="5">
    <source>
        <dbReference type="ARBA" id="ARBA00022801"/>
    </source>
</evidence>
<protein>
    <recommendedName>
        <fullName evidence="8">Alpha-mannosidase</fullName>
        <ecNumber evidence="3">3.2.1.24</ecNumber>
    </recommendedName>
</protein>
<keyword evidence="6" id="KW-0326">Glycosidase</keyword>
<dbReference type="InterPro" id="IPR015341">
    <property type="entry name" value="Glyco_hydro_38_cen"/>
</dbReference>
<evidence type="ECO:0000256" key="3">
    <source>
        <dbReference type="ARBA" id="ARBA00012752"/>
    </source>
</evidence>
<gene>
    <name evidence="10" type="ORF">UA08_06743</name>
</gene>
<dbReference type="GeneID" id="31006498"/>
<dbReference type="InterPro" id="IPR000602">
    <property type="entry name" value="Glyco_hydro_38_N"/>
</dbReference>
<sequence>MGGEAHLRAPQSSYPKLVERPVGQHIKSIYLNRLRQFTDEGLYKNDGLAGKYHDAIVSDESHVKLYVYSPPDLSRPTFEEATSHEFKPTSVGNAFGPSWATHWFRIHLTVPQDLRKKEGLEFHWDAGNEGLVWTEDGHPLQGLTGGGERIEWIIPDSFRDGKEHVFYIEMACNGMFGNGNGSSNAPPDMNRYFTLSKAQIVAVNLEARALYYDFWIIGDAAREFPQDSWEQHEALMVGNAIMDAFIAGGGSQESIKEARKVAQRYLGDKVDSHKVYDTGTEAIVYAIGHCHIDTCWLWPFAETKRKVARSWSNQCDLMDRYPEHRFTCSQAQQYKWLKTYYPSVFDRVKSHVKEGRFQPIGGSWVEHDTNIPSGESLVRQFLYGQRLFESNFGERCRTFWLPDTFGYSSQLPQLCQLAGMKRFFTQKLSWNNINNFPHTTFNWVALDGSQVICHMTPAETYTASAHFGDVRRSITQHKSLDQDKTSLLVFGKGDGGGGPTFEHLEKLRRCRGLSDKVGLLPRVKMNTSVDEFFDQLEDKVAKGVNFTTWYGELYFELHRGTYTTQANNKRNNRTSEFLLREIEFLATLASLETANSKYKYPKEDIDNMWESVLLCQFHDCLPGSSIEMCYRDTDEIYAEVFATGQKLKREALQALGISEPKSKGDARFLNTLPWYRQEIVKIPEEVSDTKGSSYALASGHPGIMATQKLHPTALPQVSVKEVRAGVFRLANDKLRVDIQHGVIISLYDVEAEREVISRGGKAGQLVIFDDKPLNWQAWDVEVFHLDSRKELKAGTTSIAENSPHCVSVVTETRISENSWIKTTISLKASLVDGPSLVEFESEVEWRENKKFLKVEFPVDIRNTEASYETQYGIIRRPTHYNTSWDMAKFEVCSHKWADLSEYGYGVSILNDSKYGFATVGNLMRLSLLRSPKAPDGHADMGRHHIRYAILPHSGPLDHRTIRTAYNFNQPLTAVSAPLYQGSEWGEIESDRLKAIRLSGSESLVLDTIKRGEDDEDVSRGELPKRSGRSVIVRIYESLGGKSRGRIETTLPVKKVWKTNILEDDEAEFPINVLRNQNHVDIELRPFEVATYRLQL</sequence>
<evidence type="ECO:0000256" key="2">
    <source>
        <dbReference type="ARBA" id="ARBA00009792"/>
    </source>
</evidence>
<dbReference type="RefSeq" id="XP_020118158.1">
    <property type="nucleotide sequence ID" value="XM_020269054.1"/>
</dbReference>
<comment type="catalytic activity">
    <reaction evidence="1">
        <text>Hydrolysis of terminal, non-reducing alpha-D-mannose residues in alpha-D-mannosides.</text>
        <dbReference type="EC" id="3.2.1.24"/>
    </reaction>
</comment>
<dbReference type="PANTHER" id="PTHR46017:SF1">
    <property type="entry name" value="ALPHA-MANNOSIDASE 2C1"/>
    <property type="match status" value="1"/>
</dbReference>
<reference evidence="10 11" key="1">
    <citation type="submission" date="2015-06" db="EMBL/GenBank/DDBJ databases">
        <title>Talaromyces atroroseus IBT 11181 draft genome.</title>
        <authorList>
            <person name="Rasmussen K.B."/>
            <person name="Rasmussen S."/>
            <person name="Petersen B."/>
            <person name="Sicheritz-Ponten T."/>
            <person name="Mortensen U.H."/>
            <person name="Thrane U."/>
        </authorList>
    </citation>
    <scope>NUCLEOTIDE SEQUENCE [LARGE SCALE GENOMIC DNA]</scope>
    <source>
        <strain evidence="10 11">IBT 11181</strain>
    </source>
</reference>
<evidence type="ECO:0000256" key="8">
    <source>
        <dbReference type="ARBA" id="ARBA00071615"/>
    </source>
</evidence>
<comment type="similarity">
    <text evidence="2">Belongs to the glycosyl hydrolase 38 family.</text>
</comment>
<dbReference type="Pfam" id="PF17677">
    <property type="entry name" value="Glyco_hydro38C2"/>
    <property type="match status" value="1"/>
</dbReference>
<dbReference type="Gene3D" id="1.20.1270.50">
    <property type="entry name" value="Glycoside hydrolase family 38, central domain"/>
    <property type="match status" value="1"/>
</dbReference>
<evidence type="ECO:0000256" key="6">
    <source>
        <dbReference type="ARBA" id="ARBA00023295"/>
    </source>
</evidence>
<dbReference type="InterPro" id="IPR011682">
    <property type="entry name" value="Glyco_hydro_38_C"/>
</dbReference>
<dbReference type="PANTHER" id="PTHR46017">
    <property type="entry name" value="ALPHA-MANNOSIDASE 2C1"/>
    <property type="match status" value="1"/>
</dbReference>
<feature type="domain" description="Glycoside hydrolase family 38 central" evidence="9">
    <location>
        <begin position="556"/>
        <end position="637"/>
    </location>
</feature>
<dbReference type="EC" id="3.2.1.24" evidence="3"/>
<dbReference type="FunFam" id="3.20.110.10:FF:000002">
    <property type="entry name" value="alpha-mannosidase 2C1 isoform X1"/>
    <property type="match status" value="1"/>
</dbReference>
<evidence type="ECO:0000259" key="9">
    <source>
        <dbReference type="SMART" id="SM00872"/>
    </source>
</evidence>
<dbReference type="OrthoDB" id="10261055at2759"/>
<dbReference type="InterPro" id="IPR054723">
    <property type="entry name" value="Ams1-like_N"/>
</dbReference>
<proteinExistence type="inferred from homology"/>
<dbReference type="FunFam" id="1.20.1270.50:FF:000004">
    <property type="entry name" value="alpha-mannosidase 2C1 isoform X1"/>
    <property type="match status" value="1"/>
</dbReference>
<dbReference type="SUPFAM" id="SSF74650">
    <property type="entry name" value="Galactose mutarotase-like"/>
    <property type="match status" value="1"/>
</dbReference>
<comment type="function">
    <text evidence="7">Degrades free oligosaccharides in the vacuole.</text>
</comment>
<dbReference type="Pfam" id="PF22907">
    <property type="entry name" value="Ams1-like_1st"/>
    <property type="match status" value="1"/>
</dbReference>
<accession>A0A225AX11</accession>
<dbReference type="InterPro" id="IPR027291">
    <property type="entry name" value="Glyco_hydro_38_N_sf"/>
</dbReference>
<dbReference type="Pfam" id="PF09261">
    <property type="entry name" value="Alpha-mann_mid"/>
    <property type="match status" value="1"/>
</dbReference>
<evidence type="ECO:0000256" key="4">
    <source>
        <dbReference type="ARBA" id="ARBA00022723"/>
    </source>
</evidence>
<dbReference type="STRING" id="1441469.A0A225AX11"/>
<dbReference type="GO" id="GO:0006013">
    <property type="term" value="P:mannose metabolic process"/>
    <property type="evidence" value="ECO:0007669"/>
    <property type="project" value="InterPro"/>
</dbReference>
<dbReference type="GO" id="GO:0030246">
    <property type="term" value="F:carbohydrate binding"/>
    <property type="evidence" value="ECO:0007669"/>
    <property type="project" value="InterPro"/>
</dbReference>
<keyword evidence="5" id="KW-0378">Hydrolase</keyword>
<comment type="caution">
    <text evidence="10">The sequence shown here is derived from an EMBL/GenBank/DDBJ whole genome shotgun (WGS) entry which is preliminary data.</text>
</comment>
<dbReference type="AlphaFoldDB" id="A0A225AX11"/>
<dbReference type="Gene3D" id="3.20.110.10">
    <property type="entry name" value="Glycoside hydrolase 38, N terminal domain"/>
    <property type="match status" value="1"/>
</dbReference>
<dbReference type="InterPro" id="IPR041147">
    <property type="entry name" value="GH38_C"/>
</dbReference>
<dbReference type="GO" id="GO:0000329">
    <property type="term" value="C:fungal-type vacuole membrane"/>
    <property type="evidence" value="ECO:0007669"/>
    <property type="project" value="TreeGrafter"/>
</dbReference>
<evidence type="ECO:0000313" key="10">
    <source>
        <dbReference type="EMBL" id="OKL58037.1"/>
    </source>
</evidence>
<dbReference type="SUPFAM" id="SSF88688">
    <property type="entry name" value="Families 57/38 glycoside transferase middle domain"/>
    <property type="match status" value="1"/>
</dbReference>
<dbReference type="CDD" id="cd10812">
    <property type="entry name" value="GH38N_AMII_ScAms1_like"/>
    <property type="match status" value="1"/>
</dbReference>
<dbReference type="Proteomes" id="UP000214365">
    <property type="component" value="Unassembled WGS sequence"/>
</dbReference>
<keyword evidence="11" id="KW-1185">Reference proteome</keyword>
<dbReference type="SMART" id="SM00872">
    <property type="entry name" value="Alpha-mann_mid"/>
    <property type="match status" value="1"/>
</dbReference>
<evidence type="ECO:0000256" key="7">
    <source>
        <dbReference type="ARBA" id="ARBA00054985"/>
    </source>
</evidence>
<dbReference type="GO" id="GO:0004559">
    <property type="term" value="F:alpha-mannosidase activity"/>
    <property type="evidence" value="ECO:0007669"/>
    <property type="project" value="UniProtKB-EC"/>
</dbReference>
<dbReference type="Pfam" id="PF07748">
    <property type="entry name" value="Glyco_hydro_38C"/>
    <property type="match status" value="1"/>
</dbReference>
<name>A0A225AX11_TALAT</name>
<dbReference type="InterPro" id="IPR037094">
    <property type="entry name" value="Glyco_hydro_38_cen_sf"/>
</dbReference>
<evidence type="ECO:0000313" key="11">
    <source>
        <dbReference type="Proteomes" id="UP000214365"/>
    </source>
</evidence>
<dbReference type="GO" id="GO:0046872">
    <property type="term" value="F:metal ion binding"/>
    <property type="evidence" value="ECO:0007669"/>
    <property type="project" value="UniProtKB-KW"/>
</dbReference>
<dbReference type="SUPFAM" id="SSF88713">
    <property type="entry name" value="Glycoside hydrolase/deacetylase"/>
    <property type="match status" value="1"/>
</dbReference>
<dbReference type="GO" id="GO:0009313">
    <property type="term" value="P:oligosaccharide catabolic process"/>
    <property type="evidence" value="ECO:0007669"/>
    <property type="project" value="TreeGrafter"/>
</dbReference>
<dbReference type="FunFam" id="2.70.98.30:FF:000001">
    <property type="entry name" value="alpha-mannosidase 2C1 isoform X2"/>
    <property type="match status" value="1"/>
</dbReference>
<dbReference type="Gene3D" id="2.70.98.30">
    <property type="entry name" value="Golgi alpha-mannosidase II, domain 4"/>
    <property type="match status" value="1"/>
</dbReference>
<dbReference type="Pfam" id="PF01074">
    <property type="entry name" value="Glyco_hydro_38N"/>
    <property type="match status" value="1"/>
</dbReference>
<dbReference type="EMBL" id="LFMY01000010">
    <property type="protein sequence ID" value="OKL58037.1"/>
    <property type="molecule type" value="Genomic_DNA"/>
</dbReference>
<dbReference type="InterPro" id="IPR011013">
    <property type="entry name" value="Gal_mutarotase_sf_dom"/>
</dbReference>